<name>A0A4Y7RU37_9FIRM</name>
<proteinExistence type="predicted"/>
<feature type="signal peptide" evidence="1">
    <location>
        <begin position="1"/>
        <end position="21"/>
    </location>
</feature>
<keyword evidence="3" id="KW-1185">Reference proteome</keyword>
<dbReference type="PROSITE" id="PS51257">
    <property type="entry name" value="PROKAR_LIPOPROTEIN"/>
    <property type="match status" value="1"/>
</dbReference>
<reference evidence="2 3" key="1">
    <citation type="journal article" date="2018" name="Environ. Microbiol.">
        <title>Novel energy conservation strategies and behaviour of Pelotomaculum schinkii driving syntrophic propionate catabolism.</title>
        <authorList>
            <person name="Hidalgo-Ahumada C.A.P."/>
            <person name="Nobu M.K."/>
            <person name="Narihiro T."/>
            <person name="Tamaki H."/>
            <person name="Liu W.T."/>
            <person name="Kamagata Y."/>
            <person name="Stams A.J.M."/>
            <person name="Imachi H."/>
            <person name="Sousa D.Z."/>
        </authorList>
    </citation>
    <scope>NUCLEOTIDE SEQUENCE [LARGE SCALE GENOMIC DNA]</scope>
    <source>
        <strain evidence="2 3">MGP</strain>
    </source>
</reference>
<dbReference type="Proteomes" id="UP000297597">
    <property type="component" value="Unassembled WGS sequence"/>
</dbReference>
<sequence>MRRFALIALILLILTLSAGCAAQSGNQAPEPNKPGVAENGAKRFQIIQEEGETKNIGGFTVIKDTQTGREYLVITSLNGSVTAIDIK</sequence>
<gene>
    <name evidence="2" type="ORF">Pmgp_00816</name>
</gene>
<evidence type="ECO:0008006" key="4">
    <source>
        <dbReference type="Google" id="ProtNLM"/>
    </source>
</evidence>
<feature type="chain" id="PRO_5021337971" description="PepSY domain-containing protein" evidence="1">
    <location>
        <begin position="22"/>
        <end position="87"/>
    </location>
</feature>
<keyword evidence="1" id="KW-0732">Signal</keyword>
<evidence type="ECO:0000313" key="3">
    <source>
        <dbReference type="Proteomes" id="UP000297597"/>
    </source>
</evidence>
<evidence type="ECO:0000256" key="1">
    <source>
        <dbReference type="SAM" id="SignalP"/>
    </source>
</evidence>
<protein>
    <recommendedName>
        <fullName evidence="4">PepSY domain-containing protein</fullName>
    </recommendedName>
</protein>
<comment type="caution">
    <text evidence="2">The sequence shown here is derived from an EMBL/GenBank/DDBJ whole genome shotgun (WGS) entry which is preliminary data.</text>
</comment>
<dbReference type="OrthoDB" id="1807882at2"/>
<evidence type="ECO:0000313" key="2">
    <source>
        <dbReference type="EMBL" id="TEB12485.1"/>
    </source>
</evidence>
<dbReference type="AlphaFoldDB" id="A0A4Y7RU37"/>
<dbReference type="EMBL" id="QFFZ01000006">
    <property type="protein sequence ID" value="TEB12485.1"/>
    <property type="molecule type" value="Genomic_DNA"/>
</dbReference>
<accession>A0A4Y7RU37</accession>
<dbReference type="RefSeq" id="WP_153189183.1">
    <property type="nucleotide sequence ID" value="NZ_QFFZ01000006.1"/>
</dbReference>
<organism evidence="2 3">
    <name type="scientific">Pelotomaculum propionicicum</name>
    <dbReference type="NCBI Taxonomy" id="258475"/>
    <lineage>
        <taxon>Bacteria</taxon>
        <taxon>Bacillati</taxon>
        <taxon>Bacillota</taxon>
        <taxon>Clostridia</taxon>
        <taxon>Eubacteriales</taxon>
        <taxon>Desulfotomaculaceae</taxon>
        <taxon>Pelotomaculum</taxon>
    </lineage>
</organism>